<protein>
    <submittedName>
        <fullName evidence="10">Trehalose monomycolate exporter MmpL3</fullName>
    </submittedName>
</protein>
<sequence>MFGAIGTFVYRMRFAVIAVLIAMMAGLGLYGLDLGKYLSQSGWFDPTSQSVKGSEVADTALGRDHRSDIILLITPPEGTTVDDPEFGAKVENFVDDLIAQHGDIVNREDPGLIDPFYLRDQSATSKAAQETIRARTFTQDKAHAFISIGVKGDDDTTILKNYQTIEPFFDDIPERFNLEGTTFEMAGLQPVAGSMADGMDKDIHRAEVIALPLVAIMLFFIFGGVVAACLPVLIGGLTIAGSLGIMKILAQVTELNIFAQSVVTLIGLGIAIDYGLFIVSRFREELAEGYSTRAAVRRTVMTSGQTVVFSATIIVAALACLLIMPQGFLKSVAYGAIASVSLAAILSITVLPAILAILGPRIDALGLPFLRRTKTKEEIENGFWGRLAGWVMQHPVATAIPTVLILLVLTIPFGGIKFGGISEAYLPPDNPNRVAQENFDKFFPTERTEEIKLVIAYDPNDNDSGEKINTIATEANKIPGFTKQFSPSSDGGALTGQYGDNGPQILQMSAGLVDRNTAAAAIKDLRSIDTQGLTMWVAGTPTLTQDSIDALMSRLPIMAIMLVLVTGFLMFLAFGSIVLPIKAALMTALGLGATLGILTWIFVDGHGAELANFTPGPLFAAILVLIIAIIFGLSTDYEIFLLSRMVEARQKGASTTEAVRVGTAYTGRIITAAAAILVVVTGAFGLSEIVMMKYIAYGMIAALILDATIIRMLLVPSVMKLLGDDCWWAPRWMQTMQRKIGLGETVLDDEPDELRDDAHARARSAGTIVAEAPTSQMVAAPRAATARPATSARTSVRTAPNRGGPARPAERLNPGAPERPAPTPSGPPAPAGAAPANGPASRTGRTAPQQDSSQPEPTDARRGPSAPPSGGQPRPGAAPTPRGRIGRSRSRSDGPDTGSWRLGASGIRLGDEPARPAPPRPPSGPTPRQSGPQPAVPQRPQPRTPRPAPQQAAPAQPQPPQPVQQPTRRDDSPLVRRPSLDSTGKRPLAASLAPEGQRPTPPTTPRPDGSPMDRGLSETRPPAGDRPADEDRRDTDARRRGTDRHARSEADGDGAQISVQELLRRSRSDS</sequence>
<organism evidence="10 11">
    <name type="scientific">Gordonia insulae</name>
    <dbReference type="NCBI Taxonomy" id="2420509"/>
    <lineage>
        <taxon>Bacteria</taxon>
        <taxon>Bacillati</taxon>
        <taxon>Actinomycetota</taxon>
        <taxon>Actinomycetes</taxon>
        <taxon>Mycobacteriales</taxon>
        <taxon>Gordoniaceae</taxon>
        <taxon>Gordonia</taxon>
    </lineage>
</organism>
<evidence type="ECO:0000256" key="1">
    <source>
        <dbReference type="ARBA" id="ARBA00004651"/>
    </source>
</evidence>
<feature type="transmembrane region" description="Helical" evidence="8">
    <location>
        <begin position="555"/>
        <end position="577"/>
    </location>
</feature>
<feature type="transmembrane region" description="Helical" evidence="8">
    <location>
        <begin position="336"/>
        <end position="358"/>
    </location>
</feature>
<feature type="compositionally biased region" description="Polar residues" evidence="7">
    <location>
        <begin position="843"/>
        <end position="856"/>
    </location>
</feature>
<feature type="transmembrane region" description="Helical" evidence="8">
    <location>
        <begin position="300"/>
        <end position="324"/>
    </location>
</feature>
<comment type="similarity">
    <text evidence="2">Belongs to the resistance-nodulation-cell division (RND) (TC 2.A.6) family. MmpL subfamily.</text>
</comment>
<dbReference type="Proteomes" id="UP000271469">
    <property type="component" value="Chromosome"/>
</dbReference>
<dbReference type="PANTHER" id="PTHR33406">
    <property type="entry name" value="MEMBRANE PROTEIN MJ1562-RELATED"/>
    <property type="match status" value="1"/>
</dbReference>
<dbReference type="PANTHER" id="PTHR33406:SF11">
    <property type="entry name" value="MEMBRANE PROTEIN SCO6666-RELATED"/>
    <property type="match status" value="1"/>
</dbReference>
<keyword evidence="6 8" id="KW-0472">Membrane</keyword>
<feature type="domain" description="Membrane transport protein MMPL" evidence="9">
    <location>
        <begin position="46"/>
        <end position="397"/>
    </location>
</feature>
<dbReference type="InterPro" id="IPR050545">
    <property type="entry name" value="Mycobact_MmpL"/>
</dbReference>
<keyword evidence="5 8" id="KW-1133">Transmembrane helix</keyword>
<evidence type="ECO:0000256" key="4">
    <source>
        <dbReference type="ARBA" id="ARBA00022692"/>
    </source>
</evidence>
<accession>A0A3G8JMS2</accession>
<keyword evidence="4 8" id="KW-0812">Transmembrane</keyword>
<dbReference type="RefSeq" id="WP_124708888.1">
    <property type="nucleotide sequence ID" value="NZ_CP033972.1"/>
</dbReference>
<feature type="transmembrane region" description="Helical" evidence="8">
    <location>
        <begin position="669"/>
        <end position="687"/>
    </location>
</feature>
<feature type="compositionally biased region" description="Basic and acidic residues" evidence="7">
    <location>
        <begin position="1026"/>
        <end position="1050"/>
    </location>
</feature>
<comment type="subcellular location">
    <subcellularLocation>
        <location evidence="1">Cell membrane</location>
        <topology evidence="1">Multi-pass membrane protein</topology>
    </subcellularLocation>
</comment>
<proteinExistence type="inferred from homology"/>
<feature type="transmembrane region" description="Helical" evidence="8">
    <location>
        <begin position="257"/>
        <end position="279"/>
    </location>
</feature>
<evidence type="ECO:0000256" key="5">
    <source>
        <dbReference type="ARBA" id="ARBA00022989"/>
    </source>
</evidence>
<dbReference type="KEGG" id="gom:D7316_02968"/>
<feature type="compositionally biased region" description="Low complexity" evidence="7">
    <location>
        <begin position="778"/>
        <end position="799"/>
    </location>
</feature>
<dbReference type="EMBL" id="CP033972">
    <property type="protein sequence ID" value="AZG46367.1"/>
    <property type="molecule type" value="Genomic_DNA"/>
</dbReference>
<evidence type="ECO:0000313" key="10">
    <source>
        <dbReference type="EMBL" id="AZG46367.1"/>
    </source>
</evidence>
<evidence type="ECO:0000256" key="3">
    <source>
        <dbReference type="ARBA" id="ARBA00022475"/>
    </source>
</evidence>
<feature type="transmembrane region" description="Helical" evidence="8">
    <location>
        <begin position="615"/>
        <end position="635"/>
    </location>
</feature>
<evidence type="ECO:0000313" key="11">
    <source>
        <dbReference type="Proteomes" id="UP000271469"/>
    </source>
</evidence>
<feature type="compositionally biased region" description="Pro residues" evidence="7">
    <location>
        <begin position="934"/>
        <end position="948"/>
    </location>
</feature>
<reference evidence="10 11" key="1">
    <citation type="submission" date="2018-11" db="EMBL/GenBank/DDBJ databases">
        <title>Gordonia insulae sp. nov., isolated from an island soil.</title>
        <authorList>
            <person name="Kim Y.S."/>
            <person name="Kim S.B."/>
        </authorList>
    </citation>
    <scope>NUCLEOTIDE SEQUENCE [LARGE SCALE GENOMIC DNA]</scope>
    <source>
        <strain evidence="10 11">MMS17-SY073</strain>
    </source>
</reference>
<feature type="compositionally biased region" description="Pro residues" evidence="7">
    <location>
        <begin position="915"/>
        <end position="925"/>
    </location>
</feature>
<dbReference type="OrthoDB" id="7051771at2"/>
<keyword evidence="3" id="KW-1003">Cell membrane</keyword>
<feature type="compositionally biased region" description="Low complexity" evidence="7">
    <location>
        <begin position="831"/>
        <end position="840"/>
    </location>
</feature>
<evidence type="ECO:0000259" key="9">
    <source>
        <dbReference type="Pfam" id="PF03176"/>
    </source>
</evidence>
<feature type="transmembrane region" description="Helical" evidence="8">
    <location>
        <begin position="209"/>
        <end position="237"/>
    </location>
</feature>
<feature type="region of interest" description="Disordered" evidence="7">
    <location>
        <begin position="760"/>
        <end position="1070"/>
    </location>
</feature>
<dbReference type="InterPro" id="IPR004869">
    <property type="entry name" value="MMPL_dom"/>
</dbReference>
<dbReference type="GO" id="GO:0005886">
    <property type="term" value="C:plasma membrane"/>
    <property type="evidence" value="ECO:0007669"/>
    <property type="project" value="UniProtKB-SubCell"/>
</dbReference>
<feature type="transmembrane region" description="Helical" evidence="8">
    <location>
        <begin position="12"/>
        <end position="32"/>
    </location>
</feature>
<evidence type="ECO:0000256" key="2">
    <source>
        <dbReference type="ARBA" id="ARBA00010157"/>
    </source>
</evidence>
<evidence type="ECO:0000256" key="6">
    <source>
        <dbReference type="ARBA" id="ARBA00023136"/>
    </source>
</evidence>
<evidence type="ECO:0000256" key="7">
    <source>
        <dbReference type="SAM" id="MobiDB-lite"/>
    </source>
</evidence>
<dbReference type="AlphaFoldDB" id="A0A3G8JMS2"/>
<keyword evidence="11" id="KW-1185">Reference proteome</keyword>
<dbReference type="Pfam" id="PF03176">
    <property type="entry name" value="MMPL"/>
    <property type="match status" value="2"/>
</dbReference>
<evidence type="ECO:0000256" key="8">
    <source>
        <dbReference type="SAM" id="Phobius"/>
    </source>
</evidence>
<dbReference type="SUPFAM" id="SSF82866">
    <property type="entry name" value="Multidrug efflux transporter AcrB transmembrane domain"/>
    <property type="match status" value="2"/>
</dbReference>
<dbReference type="Gene3D" id="1.20.1640.10">
    <property type="entry name" value="Multidrug efflux transporter AcrB transmembrane domain"/>
    <property type="match status" value="2"/>
</dbReference>
<feature type="domain" description="Membrane transport protein MMPL" evidence="9">
    <location>
        <begin position="516"/>
        <end position="732"/>
    </location>
</feature>
<feature type="compositionally biased region" description="Low complexity" evidence="7">
    <location>
        <begin position="871"/>
        <end position="883"/>
    </location>
</feature>
<feature type="transmembrane region" description="Helical" evidence="8">
    <location>
        <begin position="583"/>
        <end position="603"/>
    </location>
</feature>
<name>A0A3G8JMS2_9ACTN</name>
<gene>
    <name evidence="10" type="primary">mmpL3_2</name>
    <name evidence="10" type="ORF">D7316_02968</name>
</gene>
<feature type="compositionally biased region" description="Pro residues" evidence="7">
    <location>
        <begin position="817"/>
        <end position="830"/>
    </location>
</feature>